<sequence>MKSLLNLINGQACENEQELRQMNLKLIDLNTQIISFIWDNSNSTASANLVKSFPDLKIHRHLPWLQNHSYFLMSLRARS</sequence>
<comment type="caution">
    <text evidence="1">The sequence shown here is derived from an EMBL/GenBank/DDBJ whole genome shotgun (WGS) entry which is preliminary data.</text>
</comment>
<gene>
    <name evidence="1" type="ORF">BpHYR1_045432</name>
</gene>
<keyword evidence="2" id="KW-1185">Reference proteome</keyword>
<evidence type="ECO:0000313" key="1">
    <source>
        <dbReference type="EMBL" id="RMZ99502.1"/>
    </source>
</evidence>
<dbReference type="Proteomes" id="UP000276133">
    <property type="component" value="Unassembled WGS sequence"/>
</dbReference>
<accession>A0A3M7PKA0</accession>
<dbReference type="EMBL" id="REGN01010203">
    <property type="protein sequence ID" value="RMZ99502.1"/>
    <property type="molecule type" value="Genomic_DNA"/>
</dbReference>
<protein>
    <submittedName>
        <fullName evidence="1">Uncharacterized protein</fullName>
    </submittedName>
</protein>
<name>A0A3M7PKA0_BRAPC</name>
<reference evidence="1 2" key="1">
    <citation type="journal article" date="2018" name="Sci. Rep.">
        <title>Genomic signatures of local adaptation to the degree of environmental predictability in rotifers.</title>
        <authorList>
            <person name="Franch-Gras L."/>
            <person name="Hahn C."/>
            <person name="Garcia-Roger E.M."/>
            <person name="Carmona M.J."/>
            <person name="Serra M."/>
            <person name="Gomez A."/>
        </authorList>
    </citation>
    <scope>NUCLEOTIDE SEQUENCE [LARGE SCALE GENOMIC DNA]</scope>
    <source>
        <strain evidence="1">HYR1</strain>
    </source>
</reference>
<proteinExistence type="predicted"/>
<organism evidence="1 2">
    <name type="scientific">Brachionus plicatilis</name>
    <name type="common">Marine rotifer</name>
    <name type="synonym">Brachionus muelleri</name>
    <dbReference type="NCBI Taxonomy" id="10195"/>
    <lineage>
        <taxon>Eukaryota</taxon>
        <taxon>Metazoa</taxon>
        <taxon>Spiralia</taxon>
        <taxon>Gnathifera</taxon>
        <taxon>Rotifera</taxon>
        <taxon>Eurotatoria</taxon>
        <taxon>Monogononta</taxon>
        <taxon>Pseudotrocha</taxon>
        <taxon>Ploima</taxon>
        <taxon>Brachionidae</taxon>
        <taxon>Brachionus</taxon>
    </lineage>
</organism>
<dbReference type="AlphaFoldDB" id="A0A3M7PKA0"/>
<evidence type="ECO:0000313" key="2">
    <source>
        <dbReference type="Proteomes" id="UP000276133"/>
    </source>
</evidence>